<proteinExistence type="predicted"/>
<dbReference type="Proteomes" id="UP000177996">
    <property type="component" value="Unassembled WGS sequence"/>
</dbReference>
<accession>A0A1G2D433</accession>
<dbReference type="AlphaFoldDB" id="A0A1G2D433"/>
<gene>
    <name evidence="1" type="ORF">A3D65_02605</name>
</gene>
<organism evidence="1 2">
    <name type="scientific">Candidatus Lloydbacteria bacterium RIFCSPHIGHO2_02_FULL_50_13</name>
    <dbReference type="NCBI Taxonomy" id="1798661"/>
    <lineage>
        <taxon>Bacteria</taxon>
        <taxon>Candidatus Lloydiibacteriota</taxon>
    </lineage>
</organism>
<comment type="caution">
    <text evidence="1">The sequence shown here is derived from an EMBL/GenBank/DDBJ whole genome shotgun (WGS) entry which is preliminary data.</text>
</comment>
<sequence>MMLWHHVALQNIFPCKISSFWNLQKDLEQALKKKMLRPNASETDALRRFKSELALRRAGYGTGYNGNVKK</sequence>
<evidence type="ECO:0000313" key="1">
    <source>
        <dbReference type="EMBL" id="OGZ08222.1"/>
    </source>
</evidence>
<reference evidence="1 2" key="1">
    <citation type="journal article" date="2016" name="Nat. Commun.">
        <title>Thousands of microbial genomes shed light on interconnected biogeochemical processes in an aquifer system.</title>
        <authorList>
            <person name="Anantharaman K."/>
            <person name="Brown C.T."/>
            <person name="Hug L.A."/>
            <person name="Sharon I."/>
            <person name="Castelle C.J."/>
            <person name="Probst A.J."/>
            <person name="Thomas B.C."/>
            <person name="Singh A."/>
            <person name="Wilkins M.J."/>
            <person name="Karaoz U."/>
            <person name="Brodie E.L."/>
            <person name="Williams K.H."/>
            <person name="Hubbard S.S."/>
            <person name="Banfield J.F."/>
        </authorList>
    </citation>
    <scope>NUCLEOTIDE SEQUENCE [LARGE SCALE GENOMIC DNA]</scope>
</reference>
<evidence type="ECO:0000313" key="2">
    <source>
        <dbReference type="Proteomes" id="UP000177996"/>
    </source>
</evidence>
<protein>
    <submittedName>
        <fullName evidence="1">Uncharacterized protein</fullName>
    </submittedName>
</protein>
<name>A0A1G2D433_9BACT</name>
<dbReference type="EMBL" id="MHLL01000039">
    <property type="protein sequence ID" value="OGZ08222.1"/>
    <property type="molecule type" value="Genomic_DNA"/>
</dbReference>
<dbReference type="STRING" id="1798661.A3D65_02605"/>